<keyword evidence="3" id="KW-1185">Reference proteome</keyword>
<dbReference type="InterPro" id="IPR036866">
    <property type="entry name" value="RibonucZ/Hydroxyglut_hydro"/>
</dbReference>
<name>A0A2P1PVM3_9GAMM</name>
<dbReference type="AlphaFoldDB" id="A0A2P1PVM3"/>
<sequence length="432" mass="47282">MLLCLISLDLVADCPAPRTSLPAPAAATLSDDDATWAPGELTAAPWPEPGPAEDWMDVVTGDPEIPHARRLLQIYTLPVGAGNCQLMLCPNQNRMIMFDCGALPFDKVGWNKADVSAFIANLINPNTSISVSISHTHYDHNSYLPDVLANRRISTIVMSDTPQNYPANVRNWMRNAYNQGTRVLWKSGIYRSQAPEPPLSCYKPEPTGGWSIDVQGYVVMMNAGANPNDASMVIAQRYGRFQTVFTGDMTGETEQRIDNNLPVPLNQTTVITGAHHGSDSHDSNNPSWAIANQAEAVMFSAGGLFWHPRCAAAQTYRPYLLQFPRAHNFQCGRDHHWARGPTRLAAYSTNINGAIRVRADANGRWDIGARLNALDDLNAIALESLKRADLMPGPDTLYGDSQVPNTATPDIDPAPETNCGDPPPEDKAHRPH</sequence>
<dbReference type="PANTHER" id="PTHR30619:SF1">
    <property type="entry name" value="RECOMBINATION PROTEIN 2"/>
    <property type="match status" value="1"/>
</dbReference>
<dbReference type="InterPro" id="IPR052159">
    <property type="entry name" value="Competence_DNA_uptake"/>
</dbReference>
<dbReference type="KEGG" id="xba:C7S18_17690"/>
<evidence type="ECO:0008006" key="4">
    <source>
        <dbReference type="Google" id="ProtNLM"/>
    </source>
</evidence>
<evidence type="ECO:0000313" key="2">
    <source>
        <dbReference type="EMBL" id="AVP98898.1"/>
    </source>
</evidence>
<protein>
    <recommendedName>
        <fullName evidence="4">Metallo-beta-lactamase domain-containing protein</fullName>
    </recommendedName>
</protein>
<accession>A0A2P1PVM3</accession>
<dbReference type="PANTHER" id="PTHR30619">
    <property type="entry name" value="DNA INTERNALIZATION/COMPETENCE PROTEIN COMEC/REC2"/>
    <property type="match status" value="1"/>
</dbReference>
<gene>
    <name evidence="2" type="ORF">C7S18_17690</name>
</gene>
<feature type="region of interest" description="Disordered" evidence="1">
    <location>
        <begin position="391"/>
        <end position="432"/>
    </location>
</feature>
<dbReference type="Proteomes" id="UP000241074">
    <property type="component" value="Chromosome"/>
</dbReference>
<dbReference type="SUPFAM" id="SSF56281">
    <property type="entry name" value="Metallo-hydrolase/oxidoreductase"/>
    <property type="match status" value="1"/>
</dbReference>
<proteinExistence type="predicted"/>
<organism evidence="2 3">
    <name type="scientific">Ahniella affigens</name>
    <dbReference type="NCBI Taxonomy" id="2021234"/>
    <lineage>
        <taxon>Bacteria</taxon>
        <taxon>Pseudomonadati</taxon>
        <taxon>Pseudomonadota</taxon>
        <taxon>Gammaproteobacteria</taxon>
        <taxon>Lysobacterales</taxon>
        <taxon>Rhodanobacteraceae</taxon>
        <taxon>Ahniella</taxon>
    </lineage>
</organism>
<reference evidence="2 3" key="2">
    <citation type="submission" date="2018-03" db="EMBL/GenBank/DDBJ databases">
        <authorList>
            <person name="Keele B.F."/>
        </authorList>
    </citation>
    <scope>NUCLEOTIDE SEQUENCE [LARGE SCALE GENOMIC DNA]</scope>
    <source>
        <strain evidence="2 3">D13</strain>
    </source>
</reference>
<dbReference type="EMBL" id="CP027860">
    <property type="protein sequence ID" value="AVP98898.1"/>
    <property type="molecule type" value="Genomic_DNA"/>
</dbReference>
<evidence type="ECO:0000256" key="1">
    <source>
        <dbReference type="SAM" id="MobiDB-lite"/>
    </source>
</evidence>
<evidence type="ECO:0000313" key="3">
    <source>
        <dbReference type="Proteomes" id="UP000241074"/>
    </source>
</evidence>
<reference evidence="2 3" key="1">
    <citation type="submission" date="2018-03" db="EMBL/GenBank/DDBJ databases">
        <title>Ahniella affigens gen. nov., sp. nov., a gammaproteobacterium isolated from sandy soil near a stream.</title>
        <authorList>
            <person name="Ko Y."/>
            <person name="Kim J.-H."/>
        </authorList>
    </citation>
    <scope>NUCLEOTIDE SEQUENCE [LARGE SCALE GENOMIC DNA]</scope>
    <source>
        <strain evidence="2 3">D13</strain>
    </source>
</reference>
<dbReference type="Gene3D" id="3.60.15.10">
    <property type="entry name" value="Ribonuclease Z/Hydroxyacylglutathione hydrolase-like"/>
    <property type="match status" value="1"/>
</dbReference>